<feature type="compositionally biased region" description="Pro residues" evidence="1">
    <location>
        <begin position="663"/>
        <end position="672"/>
    </location>
</feature>
<evidence type="ECO:0000313" key="2">
    <source>
        <dbReference type="EMBL" id="KAK6497799.1"/>
    </source>
</evidence>
<dbReference type="AlphaFoldDB" id="A0AAV9VWD0"/>
<dbReference type="Proteomes" id="UP001370758">
    <property type="component" value="Unassembled WGS sequence"/>
</dbReference>
<proteinExistence type="predicted"/>
<evidence type="ECO:0000313" key="3">
    <source>
        <dbReference type="Proteomes" id="UP001370758"/>
    </source>
</evidence>
<accession>A0AAV9VWD0</accession>
<comment type="caution">
    <text evidence="2">The sequence shown here is derived from an EMBL/GenBank/DDBJ whole genome shotgun (WGS) entry which is preliminary data.</text>
</comment>
<sequence>MDSRGLDQHRKTNILDLPVEILQMILDCLKGHTKEYLPVALTCFQFYALTLQTRFENMAIEFDSNGLNWKPFSSNLLLESVRGQKRYPQVIDFVGYRRSNLQKHHPRNKVENIKDVFERYGNISFGHVQSLSFSSTWLRDDETEDRSKARRKTHQRLFWKSVATLLEQFPNITKLTLPVTLGLMLETQPSNSKALSQTQMEKRLRGLLSLRNLKYLCCWTCWMGFTAPPALFSLEFPAVWDLIISNSKSLECLRVEFLCLDIRICPETGKIEQVYPSRCPKRILSALETLFIQRQMFAPPSIRLDPLNLKVLYFEACPCCTLIPESGIIRVEILEVLSLVFCHDTYKMLSTIATELQSLKCLQLVELDSDITLLESSLRELPPLRALYIAILELGVQLDYTCLDKHQASIQTLVILAVTSPVWRAGTHSTLQRSYRRRSQIDFSGWKQLEELTFHCKGDLPSIYIPPSLKFLNIVDPGVQERLRKDGCYGLLKGYVTQQIHNTGTTEWSLRAVVINWRLSVPHDIGPDLELLEPIPNPRRELRGKARLPILSVKKLDRQEGMRKFLGTSIFRPGQGARTWIDDMAVNVNANANVNANVNGRTEAELDAAEGIAILYPNRPENTASETTAPSDPEEGLRRLAAAAATAAATAAGEDEDPAPETYSPPSPPPPPPKKRKRVKAIYSSAKQIKARKLRKLGIPTTKPNIPRTRFQGG</sequence>
<dbReference type="SUPFAM" id="SSF52047">
    <property type="entry name" value="RNI-like"/>
    <property type="match status" value="1"/>
</dbReference>
<evidence type="ECO:0000256" key="1">
    <source>
        <dbReference type="SAM" id="MobiDB-lite"/>
    </source>
</evidence>
<protein>
    <recommendedName>
        <fullName evidence="4">F-box domain-containing protein</fullName>
    </recommendedName>
</protein>
<dbReference type="InterPro" id="IPR032675">
    <property type="entry name" value="LRR_dom_sf"/>
</dbReference>
<name>A0AAV9VWD0_9PEZI</name>
<reference evidence="2 3" key="1">
    <citation type="submission" date="2023-08" db="EMBL/GenBank/DDBJ databases">
        <authorList>
            <person name="Palmer J.M."/>
        </authorList>
    </citation>
    <scope>NUCLEOTIDE SEQUENCE [LARGE SCALE GENOMIC DNA]</scope>
    <source>
        <strain evidence="2 3">TWF481</strain>
    </source>
</reference>
<evidence type="ECO:0008006" key="4">
    <source>
        <dbReference type="Google" id="ProtNLM"/>
    </source>
</evidence>
<organism evidence="2 3">
    <name type="scientific">Arthrobotrys musiformis</name>
    <dbReference type="NCBI Taxonomy" id="47236"/>
    <lineage>
        <taxon>Eukaryota</taxon>
        <taxon>Fungi</taxon>
        <taxon>Dikarya</taxon>
        <taxon>Ascomycota</taxon>
        <taxon>Pezizomycotina</taxon>
        <taxon>Orbiliomycetes</taxon>
        <taxon>Orbiliales</taxon>
        <taxon>Orbiliaceae</taxon>
        <taxon>Arthrobotrys</taxon>
    </lineage>
</organism>
<feature type="region of interest" description="Disordered" evidence="1">
    <location>
        <begin position="644"/>
        <end position="714"/>
    </location>
</feature>
<gene>
    <name evidence="2" type="ORF">TWF481_012201</name>
</gene>
<dbReference type="EMBL" id="JAVHJL010000009">
    <property type="protein sequence ID" value="KAK6497799.1"/>
    <property type="molecule type" value="Genomic_DNA"/>
</dbReference>
<dbReference type="Gene3D" id="3.80.10.10">
    <property type="entry name" value="Ribonuclease Inhibitor"/>
    <property type="match status" value="1"/>
</dbReference>
<keyword evidence="3" id="KW-1185">Reference proteome</keyword>